<evidence type="ECO:0000256" key="2">
    <source>
        <dbReference type="ARBA" id="ARBA00023125"/>
    </source>
</evidence>
<accession>A0A1C3J0Z9</accession>
<evidence type="ECO:0000313" key="5">
    <source>
        <dbReference type="EMBL" id="SBS67342.1"/>
    </source>
</evidence>
<name>A0A1C3J0Z9_9VIBR</name>
<evidence type="ECO:0000259" key="4">
    <source>
        <dbReference type="PROSITE" id="PS50043"/>
    </source>
</evidence>
<organism evidence="5 6">
    <name type="scientific">Vibrio atlanticus</name>
    <dbReference type="NCBI Taxonomy" id="693153"/>
    <lineage>
        <taxon>Bacteria</taxon>
        <taxon>Pseudomonadati</taxon>
        <taxon>Pseudomonadota</taxon>
        <taxon>Gammaproteobacteria</taxon>
        <taxon>Vibrionales</taxon>
        <taxon>Vibrionaceae</taxon>
        <taxon>Vibrio</taxon>
    </lineage>
</organism>
<dbReference type="SMART" id="SM00421">
    <property type="entry name" value="HTH_LUXR"/>
    <property type="match status" value="1"/>
</dbReference>
<dbReference type="EMBL" id="FLQP01000061">
    <property type="protein sequence ID" value="SBS67342.1"/>
    <property type="molecule type" value="Genomic_DNA"/>
</dbReference>
<evidence type="ECO:0000256" key="3">
    <source>
        <dbReference type="ARBA" id="ARBA00023163"/>
    </source>
</evidence>
<dbReference type="InterPro" id="IPR036388">
    <property type="entry name" value="WH-like_DNA-bd_sf"/>
</dbReference>
<feature type="domain" description="HTH luxR-type" evidence="4">
    <location>
        <begin position="152"/>
        <end position="217"/>
    </location>
</feature>
<dbReference type="AlphaFoldDB" id="A0A1C3J0Z9"/>
<dbReference type="InterPro" id="IPR000792">
    <property type="entry name" value="Tscrpt_reg_LuxR_C"/>
</dbReference>
<gene>
    <name evidence="5" type="primary">csgD_1</name>
    <name evidence="5" type="ORF">VAT7223_03650</name>
</gene>
<protein>
    <submittedName>
        <fullName evidence="5">CsgBAC operon transcriptional regulatory protein</fullName>
    </submittedName>
</protein>
<dbReference type="GO" id="GO:0006355">
    <property type="term" value="P:regulation of DNA-templated transcription"/>
    <property type="evidence" value="ECO:0007669"/>
    <property type="project" value="InterPro"/>
</dbReference>
<dbReference type="RefSeq" id="WP_065680007.1">
    <property type="nucleotide sequence ID" value="NZ_AP025461.1"/>
</dbReference>
<dbReference type="GeneID" id="94235416"/>
<dbReference type="Gene3D" id="3.40.50.2300">
    <property type="match status" value="1"/>
</dbReference>
<keyword evidence="2" id="KW-0238">DNA-binding</keyword>
<evidence type="ECO:0000313" key="6">
    <source>
        <dbReference type="Proteomes" id="UP000092876"/>
    </source>
</evidence>
<keyword evidence="1" id="KW-0805">Transcription regulation</keyword>
<dbReference type="CDD" id="cd06170">
    <property type="entry name" value="LuxR_C_like"/>
    <property type="match status" value="1"/>
</dbReference>
<dbReference type="PROSITE" id="PS00622">
    <property type="entry name" value="HTH_LUXR_1"/>
    <property type="match status" value="1"/>
</dbReference>
<dbReference type="GO" id="GO:0003677">
    <property type="term" value="F:DNA binding"/>
    <property type="evidence" value="ECO:0007669"/>
    <property type="project" value="UniProtKB-KW"/>
</dbReference>
<sequence>MHNSKNNLKHMLLIGDNGINNQFIQREIEKYSDFCFSRECISGIKRSNHRKTFDVILISYLLLADIKDVYITLSKVESNKWVIYDVPSDITGQSITVMQLFNMFNIKGIIYQDAPVEHLTRCLKTVCDDDLWLPRKLMSHILSNARSQTFKSQVILSTLTKREAQIFKRVIRGDTNLEISSELFISESTVKTHVYNIYKKINVTNRKEAIRKANFINSLETIIQPGM</sequence>
<dbReference type="PANTHER" id="PTHR44688:SF16">
    <property type="entry name" value="DNA-BINDING TRANSCRIPTIONAL ACTIVATOR DEVR_DOSR"/>
    <property type="match status" value="1"/>
</dbReference>
<reference evidence="6" key="1">
    <citation type="submission" date="2016-06" db="EMBL/GenBank/DDBJ databases">
        <authorList>
            <person name="Rodrigo-Torres Lidia"/>
            <person name="Arahal R.David."/>
        </authorList>
    </citation>
    <scope>NUCLEOTIDE SEQUENCE [LARGE SCALE GENOMIC DNA]</scope>
    <source>
        <strain evidence="6">CECT 7223</strain>
    </source>
</reference>
<dbReference type="PRINTS" id="PR00038">
    <property type="entry name" value="HTHLUXR"/>
</dbReference>
<dbReference type="PROSITE" id="PS50043">
    <property type="entry name" value="HTH_LUXR_2"/>
    <property type="match status" value="1"/>
</dbReference>
<evidence type="ECO:0000256" key="1">
    <source>
        <dbReference type="ARBA" id="ARBA00023015"/>
    </source>
</evidence>
<dbReference type="Pfam" id="PF00196">
    <property type="entry name" value="GerE"/>
    <property type="match status" value="1"/>
</dbReference>
<dbReference type="Gene3D" id="1.10.10.10">
    <property type="entry name" value="Winged helix-like DNA-binding domain superfamily/Winged helix DNA-binding domain"/>
    <property type="match status" value="1"/>
</dbReference>
<dbReference type="Proteomes" id="UP000092876">
    <property type="component" value="Unassembled WGS sequence"/>
</dbReference>
<dbReference type="PANTHER" id="PTHR44688">
    <property type="entry name" value="DNA-BINDING TRANSCRIPTIONAL ACTIVATOR DEVR_DOSR"/>
    <property type="match status" value="1"/>
</dbReference>
<keyword evidence="3" id="KW-0804">Transcription</keyword>
<proteinExistence type="predicted"/>
<dbReference type="SUPFAM" id="SSF46894">
    <property type="entry name" value="C-terminal effector domain of the bipartite response regulators"/>
    <property type="match status" value="1"/>
</dbReference>
<dbReference type="InterPro" id="IPR016032">
    <property type="entry name" value="Sig_transdc_resp-reg_C-effctor"/>
</dbReference>